<sequence>MRVPLVHQRQPPVTGGRGGNHEEATASLGEAPSEGPCGIDIGPPELEQLAVTVRSENSQAKGLDLRRLGGGVQLRVKGAARPWSHSQELEQLHLSGPRQVKVSPLTLAAAVEPAAAPFPRHVRIFTLGPHAHFRNNLDFPIAVWQCQPPTHGKARTLLLENVPPGASIPLYGNAPEGQLRLAVSRAASADSGAPGGSSAAFPVENSSSKPTTLLRLPGTEGLVVSEVGSMRGSATHIVRVVPYKGRAPHRVTNRSNVCIAMRQWGESGDPYIITPGESSPVVWTDPCSAPTLSIWHYWGGPL</sequence>
<comment type="caution">
    <text evidence="2">The sequence shown here is derived from an EMBL/GenBank/DDBJ whole genome shotgun (WGS) entry which is preliminary data.</text>
</comment>
<dbReference type="EMBL" id="LGRX02021655">
    <property type="protein sequence ID" value="KAK3256438.1"/>
    <property type="molecule type" value="Genomic_DNA"/>
</dbReference>
<proteinExistence type="predicted"/>
<evidence type="ECO:0000256" key="1">
    <source>
        <dbReference type="SAM" id="MobiDB-lite"/>
    </source>
</evidence>
<accession>A0AAE0FB55</accession>
<dbReference type="Proteomes" id="UP001190700">
    <property type="component" value="Unassembled WGS sequence"/>
</dbReference>
<feature type="non-terminal residue" evidence="2">
    <location>
        <position position="302"/>
    </location>
</feature>
<feature type="region of interest" description="Disordered" evidence="1">
    <location>
        <begin position="1"/>
        <end position="43"/>
    </location>
</feature>
<gene>
    <name evidence="2" type="ORF">CYMTET_34427</name>
</gene>
<name>A0AAE0FB55_9CHLO</name>
<evidence type="ECO:0000313" key="2">
    <source>
        <dbReference type="EMBL" id="KAK3256438.1"/>
    </source>
</evidence>
<dbReference type="AlphaFoldDB" id="A0AAE0FB55"/>
<feature type="region of interest" description="Disordered" evidence="1">
    <location>
        <begin position="193"/>
        <end position="214"/>
    </location>
</feature>
<evidence type="ECO:0000313" key="3">
    <source>
        <dbReference type="Proteomes" id="UP001190700"/>
    </source>
</evidence>
<organism evidence="2 3">
    <name type="scientific">Cymbomonas tetramitiformis</name>
    <dbReference type="NCBI Taxonomy" id="36881"/>
    <lineage>
        <taxon>Eukaryota</taxon>
        <taxon>Viridiplantae</taxon>
        <taxon>Chlorophyta</taxon>
        <taxon>Pyramimonadophyceae</taxon>
        <taxon>Pyramimonadales</taxon>
        <taxon>Pyramimonadaceae</taxon>
        <taxon>Cymbomonas</taxon>
    </lineage>
</organism>
<protein>
    <submittedName>
        <fullName evidence="2">Uncharacterized protein</fullName>
    </submittedName>
</protein>
<reference evidence="2 3" key="1">
    <citation type="journal article" date="2015" name="Genome Biol. Evol.">
        <title>Comparative Genomics of a Bacterivorous Green Alga Reveals Evolutionary Causalities and Consequences of Phago-Mixotrophic Mode of Nutrition.</title>
        <authorList>
            <person name="Burns J.A."/>
            <person name="Paasch A."/>
            <person name="Narechania A."/>
            <person name="Kim E."/>
        </authorList>
    </citation>
    <scope>NUCLEOTIDE SEQUENCE [LARGE SCALE GENOMIC DNA]</scope>
    <source>
        <strain evidence="2 3">PLY_AMNH</strain>
    </source>
</reference>
<keyword evidence="3" id="KW-1185">Reference proteome</keyword>